<name>A0A178LTI0_9CHLR</name>
<feature type="transmembrane region" description="Helical" evidence="5">
    <location>
        <begin position="61"/>
        <end position="81"/>
    </location>
</feature>
<feature type="transmembrane region" description="Helical" evidence="5">
    <location>
        <begin position="167"/>
        <end position="188"/>
    </location>
</feature>
<evidence type="ECO:0000256" key="1">
    <source>
        <dbReference type="ARBA" id="ARBA00004141"/>
    </source>
</evidence>
<feature type="domain" description="ABC-2 type transporter transmembrane" evidence="6">
    <location>
        <begin position="16"/>
        <end position="198"/>
    </location>
</feature>
<dbReference type="RefSeq" id="WP_066791708.1">
    <property type="nucleotide sequence ID" value="NZ_LWQS01000125.1"/>
</dbReference>
<comment type="caution">
    <text evidence="7">The sequence shown here is derived from an EMBL/GenBank/DDBJ whole genome shotgun (WGS) entry which is preliminary data.</text>
</comment>
<dbReference type="PIRSF" id="PIRSF006648">
    <property type="entry name" value="DrrB"/>
    <property type="match status" value="1"/>
</dbReference>
<keyword evidence="2 5" id="KW-0812">Transmembrane</keyword>
<dbReference type="InterPro" id="IPR052902">
    <property type="entry name" value="ABC-2_transporter"/>
</dbReference>
<comment type="subcellular location">
    <subcellularLocation>
        <location evidence="1">Membrane</location>
        <topology evidence="1">Multi-pass membrane protein</topology>
    </subcellularLocation>
</comment>
<dbReference type="PANTHER" id="PTHR43027">
    <property type="entry name" value="DOXORUBICIN RESISTANCE ABC TRANSPORTER PERMEASE PROTEIN DRRC-RELATED"/>
    <property type="match status" value="1"/>
</dbReference>
<dbReference type="AlphaFoldDB" id="A0A178LTI0"/>
<dbReference type="Proteomes" id="UP000078287">
    <property type="component" value="Unassembled WGS sequence"/>
</dbReference>
<feature type="transmembrane region" description="Helical" evidence="5">
    <location>
        <begin position="101"/>
        <end position="127"/>
    </location>
</feature>
<keyword evidence="8" id="KW-1185">Reference proteome</keyword>
<feature type="transmembrane region" description="Helical" evidence="5">
    <location>
        <begin position="139"/>
        <end position="161"/>
    </location>
</feature>
<evidence type="ECO:0000256" key="4">
    <source>
        <dbReference type="ARBA" id="ARBA00023136"/>
    </source>
</evidence>
<proteinExistence type="predicted"/>
<evidence type="ECO:0000313" key="8">
    <source>
        <dbReference type="Proteomes" id="UP000078287"/>
    </source>
</evidence>
<keyword evidence="3 5" id="KW-1133">Transmembrane helix</keyword>
<evidence type="ECO:0000259" key="6">
    <source>
        <dbReference type="Pfam" id="PF01061"/>
    </source>
</evidence>
<dbReference type="InterPro" id="IPR000412">
    <property type="entry name" value="ABC_2_transport"/>
</dbReference>
<dbReference type="InterPro" id="IPR013525">
    <property type="entry name" value="ABC2_TM"/>
</dbReference>
<evidence type="ECO:0000256" key="5">
    <source>
        <dbReference type="SAM" id="Phobius"/>
    </source>
</evidence>
<dbReference type="PANTHER" id="PTHR43027:SF2">
    <property type="entry name" value="TRANSPORT PERMEASE PROTEIN"/>
    <property type="match status" value="1"/>
</dbReference>
<dbReference type="OrthoDB" id="9788252at2"/>
<evidence type="ECO:0000256" key="3">
    <source>
        <dbReference type="ARBA" id="ARBA00022989"/>
    </source>
</evidence>
<gene>
    <name evidence="7" type="ORF">A6A03_06265</name>
</gene>
<keyword evidence="4 5" id="KW-0472">Membrane</keyword>
<reference evidence="7 8" key="1">
    <citation type="submission" date="2016-04" db="EMBL/GenBank/DDBJ databases">
        <title>Chloroflexus islandicus sp. nov., a thermophilic filamentous anoxygenic phototrophic bacterium from geyser Strokkur (Iceland).</title>
        <authorList>
            <person name="Gaisin V.A."/>
            <person name="Kalashnikov A.M."/>
            <person name="Sukhacheva M.V."/>
            <person name="Grouzdev D.S."/>
            <person name="Ivanov T.M."/>
            <person name="Kuznetsov B."/>
            <person name="Gorlenko V.M."/>
        </authorList>
    </citation>
    <scope>NUCLEOTIDE SEQUENCE [LARGE SCALE GENOMIC DNA]</scope>
    <source>
        <strain evidence="8">isl-2</strain>
    </source>
</reference>
<feature type="transmembrane region" description="Helical" evidence="5">
    <location>
        <begin position="31"/>
        <end position="49"/>
    </location>
</feature>
<dbReference type="EMBL" id="LWQS01000125">
    <property type="protein sequence ID" value="OAN36350.1"/>
    <property type="molecule type" value="Genomic_DNA"/>
</dbReference>
<sequence length="247" mass="26915">MMQPRTTHLSPLSPLIALARAQLNVQMRNWRYTAATLFTPMFLLVLFKLTMEANAASMLPLLVGFGVMYSGQTLGLILITWRANRVFTRFAATPAPISHLLFATVIVQLIVFLLQSILLLLAGIMLYDVRITVTDLPMVLAILSVGCLTFLGFGALLAAFANKPDTLSLIYVFTLLPMIFLGGSVFVIPGLGDIGRWLPPTLLTHALNPYFGFGELDSSQIAGNLATLLAYSGIFTAIAARFFQTGE</sequence>
<dbReference type="GO" id="GO:0043190">
    <property type="term" value="C:ATP-binding cassette (ABC) transporter complex"/>
    <property type="evidence" value="ECO:0007669"/>
    <property type="project" value="InterPro"/>
</dbReference>
<evidence type="ECO:0000256" key="2">
    <source>
        <dbReference type="ARBA" id="ARBA00022692"/>
    </source>
</evidence>
<dbReference type="GO" id="GO:0140359">
    <property type="term" value="F:ABC-type transporter activity"/>
    <property type="evidence" value="ECO:0007669"/>
    <property type="project" value="InterPro"/>
</dbReference>
<dbReference type="Pfam" id="PF01061">
    <property type="entry name" value="ABC2_membrane"/>
    <property type="match status" value="1"/>
</dbReference>
<protein>
    <recommendedName>
        <fullName evidence="6">ABC-2 type transporter transmembrane domain-containing protein</fullName>
    </recommendedName>
</protein>
<evidence type="ECO:0000313" key="7">
    <source>
        <dbReference type="EMBL" id="OAN36350.1"/>
    </source>
</evidence>
<dbReference type="STRING" id="1707952.A6A03_06265"/>
<accession>A0A178LTI0</accession>
<organism evidence="7 8">
    <name type="scientific">Chloroflexus islandicus</name>
    <dbReference type="NCBI Taxonomy" id="1707952"/>
    <lineage>
        <taxon>Bacteria</taxon>
        <taxon>Bacillati</taxon>
        <taxon>Chloroflexota</taxon>
        <taxon>Chloroflexia</taxon>
        <taxon>Chloroflexales</taxon>
        <taxon>Chloroflexineae</taxon>
        <taxon>Chloroflexaceae</taxon>
        <taxon>Chloroflexus</taxon>
    </lineage>
</organism>